<feature type="signal peptide" evidence="2">
    <location>
        <begin position="1"/>
        <end position="20"/>
    </location>
</feature>
<accession>A0A9W8CIE8</accession>
<feature type="compositionally biased region" description="Low complexity" evidence="1">
    <location>
        <begin position="136"/>
        <end position="146"/>
    </location>
</feature>
<evidence type="ECO:0000256" key="2">
    <source>
        <dbReference type="SAM" id="SignalP"/>
    </source>
</evidence>
<dbReference type="AlphaFoldDB" id="A0A9W8CIE8"/>
<keyword evidence="4" id="KW-1185">Reference proteome</keyword>
<comment type="caution">
    <text evidence="3">The sequence shown here is derived from an EMBL/GenBank/DDBJ whole genome shotgun (WGS) entry which is preliminary data.</text>
</comment>
<evidence type="ECO:0000256" key="1">
    <source>
        <dbReference type="SAM" id="MobiDB-lite"/>
    </source>
</evidence>
<feature type="compositionally biased region" description="Polar residues" evidence="1">
    <location>
        <begin position="54"/>
        <end position="63"/>
    </location>
</feature>
<protein>
    <submittedName>
        <fullName evidence="3">Uncharacterized protein</fullName>
    </submittedName>
</protein>
<name>A0A9W8CIE8_9FUNG</name>
<dbReference type="Proteomes" id="UP001145021">
    <property type="component" value="Unassembled WGS sequence"/>
</dbReference>
<feature type="compositionally biased region" description="Basic and acidic residues" evidence="1">
    <location>
        <begin position="122"/>
        <end position="131"/>
    </location>
</feature>
<feature type="compositionally biased region" description="Polar residues" evidence="1">
    <location>
        <begin position="70"/>
        <end position="89"/>
    </location>
</feature>
<keyword evidence="2" id="KW-0732">Signal</keyword>
<organism evidence="3 4">
    <name type="scientific">Coemansia asiatica</name>
    <dbReference type="NCBI Taxonomy" id="1052880"/>
    <lineage>
        <taxon>Eukaryota</taxon>
        <taxon>Fungi</taxon>
        <taxon>Fungi incertae sedis</taxon>
        <taxon>Zoopagomycota</taxon>
        <taxon>Kickxellomycotina</taxon>
        <taxon>Kickxellomycetes</taxon>
        <taxon>Kickxellales</taxon>
        <taxon>Kickxellaceae</taxon>
        <taxon>Coemansia</taxon>
    </lineage>
</organism>
<feature type="chain" id="PRO_5040869060" evidence="2">
    <location>
        <begin position="21"/>
        <end position="242"/>
    </location>
</feature>
<gene>
    <name evidence="3" type="ORF">LPJ64_004606</name>
</gene>
<evidence type="ECO:0000313" key="3">
    <source>
        <dbReference type="EMBL" id="KAJ1643632.1"/>
    </source>
</evidence>
<sequence length="242" mass="25158">MKTTSFILCLIWAFATLASCKPAAGLLDIGQLLDGVGEILRPSSLLTSSASPSDEAQQSNGSNAKDKSDPISTNPVKVNPQSVKSTAHVQDNAEGKSSSASVSSSSNISAIPDLALAATSDSDQKSTESDKKHKSNAASSAESSNDTTDDLHNGNRANQDAEKTGAAADSFKDTAIAVATQTVVIEPDIETKKIIISAPQSFEALSGSVSIIIGNSWLMGPYMQLPQRLLVLLAMQIVILAL</sequence>
<dbReference type="EMBL" id="JANBOH010000235">
    <property type="protein sequence ID" value="KAJ1643632.1"/>
    <property type="molecule type" value="Genomic_DNA"/>
</dbReference>
<feature type="region of interest" description="Disordered" evidence="1">
    <location>
        <begin position="119"/>
        <end position="166"/>
    </location>
</feature>
<reference evidence="3" key="1">
    <citation type="submission" date="2022-07" db="EMBL/GenBank/DDBJ databases">
        <title>Phylogenomic reconstructions and comparative analyses of Kickxellomycotina fungi.</title>
        <authorList>
            <person name="Reynolds N.K."/>
            <person name="Stajich J.E."/>
            <person name="Barry K."/>
            <person name="Grigoriev I.V."/>
            <person name="Crous P."/>
            <person name="Smith M.E."/>
        </authorList>
    </citation>
    <scope>NUCLEOTIDE SEQUENCE</scope>
    <source>
        <strain evidence="3">NBRC 105413</strain>
    </source>
</reference>
<dbReference type="PROSITE" id="PS51257">
    <property type="entry name" value="PROKAR_LIPOPROTEIN"/>
    <property type="match status" value="1"/>
</dbReference>
<feature type="compositionally biased region" description="Basic and acidic residues" evidence="1">
    <location>
        <begin position="149"/>
        <end position="163"/>
    </location>
</feature>
<evidence type="ECO:0000313" key="4">
    <source>
        <dbReference type="Proteomes" id="UP001145021"/>
    </source>
</evidence>
<proteinExistence type="predicted"/>
<feature type="region of interest" description="Disordered" evidence="1">
    <location>
        <begin position="45"/>
        <end position="105"/>
    </location>
</feature>